<accession>A0A2S9PXU6</accession>
<proteinExistence type="predicted"/>
<name>A0A2S9PXU6_9ACTN</name>
<protein>
    <submittedName>
        <fullName evidence="4">Esterase</fullName>
    </submittedName>
</protein>
<evidence type="ECO:0000313" key="4">
    <source>
        <dbReference type="EMBL" id="PRH79225.1"/>
    </source>
</evidence>
<dbReference type="Proteomes" id="UP000239322">
    <property type="component" value="Unassembled WGS sequence"/>
</dbReference>
<dbReference type="InterPro" id="IPR036426">
    <property type="entry name" value="Bulb-type_lectin_dom_sf"/>
</dbReference>
<dbReference type="InterPro" id="IPR028994">
    <property type="entry name" value="Integrin_alpha_N"/>
</dbReference>
<dbReference type="InterPro" id="IPR001480">
    <property type="entry name" value="Bulb-type_lectin_dom"/>
</dbReference>
<dbReference type="InterPro" id="IPR009003">
    <property type="entry name" value="Peptidase_S1_PA"/>
</dbReference>
<sequence>ITPAAPATTPATTGDTLKVPGYGRTRTEWVPNTLHTGAFTTGSVDPTTFTLTANGMSDAVCRGDAGAPILRETAGATQLVGIITKSSLTGCLGEDTTTLNTAAATRVDDLTLTTRLTAGQQLKPGGMLIAGPTTLAMRTDGDLVLTSAAGKTLWSTGTTGNPGATTRFDNTGNLTVHNNGGTKIWESQTTAPGGTLTLTPRGNLLVLDGQQRSVWSSNTVVRHDHDGDGRSDVGAWYAFPNAVSDALYTFPGQSGGSLGAPQKSFTASTDEYNAAAMKFVSGDFNGDGRSDTIALHGYGDTSVKAFFFPGLVDGGFGAPVQAWAATASSEYHISYMTPQAGDFNGDGRDDVAVWFADAGTGVTKLVTFTSKPSGTLNSPFVSWTAPAGSWLRSSTKFVSGDFNGDGREELSVFYKQGAQGVKAYVFDTLANGGFGAPGLPWWESTAWKWEQALPQAGDFDGDGHDDVLVWYAYDDGSDRTSTMLFEKVDGKERFGSATVSLDAAKTYDVARLKMITGDYDGDGRDDLAIMNHAQDDSVRLITWTARPDAKFNGGLAGWSSNPGAWSFPTTKLLTTYN</sequence>
<dbReference type="PANTHER" id="PTHR13412:SF0">
    <property type="entry name" value="T-CELL IMMUNOMODULATORY PROTEIN"/>
    <property type="match status" value="1"/>
</dbReference>
<dbReference type="InterPro" id="IPR024881">
    <property type="entry name" value="Tip"/>
</dbReference>
<dbReference type="Gene3D" id="2.90.10.10">
    <property type="entry name" value="Bulb-type lectin domain"/>
    <property type="match status" value="1"/>
</dbReference>
<keyword evidence="1" id="KW-0732">Signal</keyword>
<dbReference type="Pfam" id="PF13517">
    <property type="entry name" value="FG-GAP_3"/>
    <property type="match status" value="2"/>
</dbReference>
<dbReference type="RefSeq" id="WP_105868634.1">
    <property type="nucleotide sequence ID" value="NZ_PVLV01000131.1"/>
</dbReference>
<feature type="compositionally biased region" description="Low complexity" evidence="2">
    <location>
        <begin position="1"/>
        <end position="13"/>
    </location>
</feature>
<dbReference type="OrthoDB" id="9815928at2"/>
<feature type="non-terminal residue" evidence="4">
    <location>
        <position position="1"/>
    </location>
</feature>
<reference evidence="4 5" key="1">
    <citation type="submission" date="2018-03" db="EMBL/GenBank/DDBJ databases">
        <title>Novel Streptomyces sp. from soil.</title>
        <authorList>
            <person name="Tan G.Y.A."/>
            <person name="Lee Z.Y."/>
        </authorList>
    </citation>
    <scope>NUCLEOTIDE SEQUENCE [LARGE SCALE GENOMIC DNA]</scope>
    <source>
        <strain evidence="4 5">ST5x</strain>
    </source>
</reference>
<dbReference type="SMART" id="SM00108">
    <property type="entry name" value="B_lectin"/>
    <property type="match status" value="1"/>
</dbReference>
<dbReference type="PROSITE" id="PS50927">
    <property type="entry name" value="BULB_LECTIN"/>
    <property type="match status" value="1"/>
</dbReference>
<dbReference type="SUPFAM" id="SSF69318">
    <property type="entry name" value="Integrin alpha N-terminal domain"/>
    <property type="match status" value="1"/>
</dbReference>
<dbReference type="AlphaFoldDB" id="A0A2S9PXU6"/>
<feature type="region of interest" description="Disordered" evidence="2">
    <location>
        <begin position="1"/>
        <end position="20"/>
    </location>
</feature>
<evidence type="ECO:0000259" key="3">
    <source>
        <dbReference type="PROSITE" id="PS50927"/>
    </source>
</evidence>
<gene>
    <name evidence="4" type="ORF">C6N75_10680</name>
</gene>
<dbReference type="SUPFAM" id="SSF51110">
    <property type="entry name" value="alpha-D-mannose-specific plant lectins"/>
    <property type="match status" value="1"/>
</dbReference>
<dbReference type="PANTHER" id="PTHR13412">
    <property type="entry name" value="T-CELL IMMUNOMODULATORY PROTEIN HOMOLOG"/>
    <property type="match status" value="1"/>
</dbReference>
<evidence type="ECO:0000256" key="1">
    <source>
        <dbReference type="ARBA" id="ARBA00022729"/>
    </source>
</evidence>
<evidence type="ECO:0000256" key="2">
    <source>
        <dbReference type="SAM" id="MobiDB-lite"/>
    </source>
</evidence>
<dbReference type="EMBL" id="PVLV01000131">
    <property type="protein sequence ID" value="PRH79225.1"/>
    <property type="molecule type" value="Genomic_DNA"/>
</dbReference>
<keyword evidence="5" id="KW-1185">Reference proteome</keyword>
<organism evidence="4 5">
    <name type="scientific">Streptomyces solincola</name>
    <dbReference type="NCBI Taxonomy" id="2100817"/>
    <lineage>
        <taxon>Bacteria</taxon>
        <taxon>Bacillati</taxon>
        <taxon>Actinomycetota</taxon>
        <taxon>Actinomycetes</taxon>
        <taxon>Kitasatosporales</taxon>
        <taxon>Streptomycetaceae</taxon>
        <taxon>Streptomyces</taxon>
    </lineage>
</organism>
<evidence type="ECO:0000313" key="5">
    <source>
        <dbReference type="Proteomes" id="UP000239322"/>
    </source>
</evidence>
<dbReference type="InterPro" id="IPR013517">
    <property type="entry name" value="FG-GAP"/>
</dbReference>
<feature type="domain" description="Bulb-type lectin" evidence="3">
    <location>
        <begin position="113"/>
        <end position="219"/>
    </location>
</feature>
<dbReference type="Gene3D" id="2.40.128.340">
    <property type="match status" value="3"/>
</dbReference>
<dbReference type="SUPFAM" id="SSF50494">
    <property type="entry name" value="Trypsin-like serine proteases"/>
    <property type="match status" value="1"/>
</dbReference>
<comment type="caution">
    <text evidence="4">The sequence shown here is derived from an EMBL/GenBank/DDBJ whole genome shotgun (WGS) entry which is preliminary data.</text>
</comment>